<comment type="cofactor">
    <cofactor evidence="1">
        <name>Mg(2+)</name>
        <dbReference type="ChEBI" id="CHEBI:18420"/>
    </cofactor>
</comment>
<dbReference type="Pfam" id="PF03372">
    <property type="entry name" value="Exo_endo_phos"/>
    <property type="match status" value="1"/>
</dbReference>
<protein>
    <submittedName>
        <fullName evidence="7">DNase I-like protein</fullName>
    </submittedName>
</protein>
<evidence type="ECO:0000313" key="7">
    <source>
        <dbReference type="EMBL" id="TFK51632.1"/>
    </source>
</evidence>
<reference evidence="7 8" key="1">
    <citation type="journal article" date="2019" name="Nat. Ecol. Evol.">
        <title>Megaphylogeny resolves global patterns of mushroom evolution.</title>
        <authorList>
            <person name="Varga T."/>
            <person name="Krizsan K."/>
            <person name="Foldi C."/>
            <person name="Dima B."/>
            <person name="Sanchez-Garcia M."/>
            <person name="Sanchez-Ramirez S."/>
            <person name="Szollosi G.J."/>
            <person name="Szarkandi J.G."/>
            <person name="Papp V."/>
            <person name="Albert L."/>
            <person name="Andreopoulos W."/>
            <person name="Angelini C."/>
            <person name="Antonin V."/>
            <person name="Barry K.W."/>
            <person name="Bougher N.L."/>
            <person name="Buchanan P."/>
            <person name="Buyck B."/>
            <person name="Bense V."/>
            <person name="Catcheside P."/>
            <person name="Chovatia M."/>
            <person name="Cooper J."/>
            <person name="Damon W."/>
            <person name="Desjardin D."/>
            <person name="Finy P."/>
            <person name="Geml J."/>
            <person name="Haridas S."/>
            <person name="Hughes K."/>
            <person name="Justo A."/>
            <person name="Karasinski D."/>
            <person name="Kautmanova I."/>
            <person name="Kiss B."/>
            <person name="Kocsube S."/>
            <person name="Kotiranta H."/>
            <person name="LaButti K.M."/>
            <person name="Lechner B.E."/>
            <person name="Liimatainen K."/>
            <person name="Lipzen A."/>
            <person name="Lukacs Z."/>
            <person name="Mihaltcheva S."/>
            <person name="Morgado L.N."/>
            <person name="Niskanen T."/>
            <person name="Noordeloos M.E."/>
            <person name="Ohm R.A."/>
            <person name="Ortiz-Santana B."/>
            <person name="Ovrebo C."/>
            <person name="Racz N."/>
            <person name="Riley R."/>
            <person name="Savchenko A."/>
            <person name="Shiryaev A."/>
            <person name="Soop K."/>
            <person name="Spirin V."/>
            <person name="Szebenyi C."/>
            <person name="Tomsovsky M."/>
            <person name="Tulloss R.E."/>
            <person name="Uehling J."/>
            <person name="Grigoriev I.V."/>
            <person name="Vagvolgyi C."/>
            <person name="Papp T."/>
            <person name="Martin F.M."/>
            <person name="Miettinen O."/>
            <person name="Hibbett D.S."/>
            <person name="Nagy L.G."/>
        </authorList>
    </citation>
    <scope>NUCLEOTIDE SEQUENCE [LARGE SCALE GENOMIC DNA]</scope>
    <source>
        <strain evidence="7 8">OMC1185</strain>
    </source>
</reference>
<dbReference type="AlphaFoldDB" id="A0A5C3N3I5"/>
<dbReference type="GO" id="GO:0003906">
    <property type="term" value="F:DNA-(apurinic or apyrimidinic site) endonuclease activity"/>
    <property type="evidence" value="ECO:0007669"/>
    <property type="project" value="TreeGrafter"/>
</dbReference>
<sequence>MRRRLFTTQGQAASSKWTNIHALVRDQRLGILTLQETHLTPTLVDDIHNLFGHCLLIFNSSDPNNPTSSAGVAFILNREVMSTSHSKVHEIIPSQALLLTTTWHNSASLSVLNVYAPNDYHQQTSFWETLEEYWSDHALPKPDFMLGDFNLVEDPIDRSPPRLDLSAPSVALQDLQLSLNLVDAWRTDRPSERNYTFRTSSNSFSRID</sequence>
<dbReference type="SUPFAM" id="SSF56219">
    <property type="entry name" value="DNase I-like"/>
    <property type="match status" value="1"/>
</dbReference>
<keyword evidence="5" id="KW-0460">Magnesium</keyword>
<proteinExistence type="inferred from homology"/>
<accession>A0A5C3N3I5</accession>
<comment type="similarity">
    <text evidence="2">Belongs to the DNA repair enzymes AP/ExoA family.</text>
</comment>
<dbReference type="PANTHER" id="PTHR22748:SF11">
    <property type="entry name" value="OS07G0184032 PROTEIN"/>
    <property type="match status" value="1"/>
</dbReference>
<feature type="domain" description="Endonuclease/exonuclease/phosphatase" evidence="6">
    <location>
        <begin position="19"/>
        <end position="208"/>
    </location>
</feature>
<evidence type="ECO:0000259" key="6">
    <source>
        <dbReference type="Pfam" id="PF03372"/>
    </source>
</evidence>
<keyword evidence="4" id="KW-0378">Hydrolase</keyword>
<evidence type="ECO:0000256" key="1">
    <source>
        <dbReference type="ARBA" id="ARBA00001946"/>
    </source>
</evidence>
<dbReference type="OrthoDB" id="416119at2759"/>
<gene>
    <name evidence="7" type="ORF">OE88DRAFT_1734688</name>
</gene>
<evidence type="ECO:0000256" key="5">
    <source>
        <dbReference type="ARBA" id="ARBA00022842"/>
    </source>
</evidence>
<dbReference type="STRING" id="5364.A0A5C3N3I5"/>
<keyword evidence="3" id="KW-0479">Metal-binding</keyword>
<dbReference type="InterPro" id="IPR036691">
    <property type="entry name" value="Endo/exonu/phosph_ase_sf"/>
</dbReference>
<dbReference type="GO" id="GO:0005634">
    <property type="term" value="C:nucleus"/>
    <property type="evidence" value="ECO:0007669"/>
    <property type="project" value="TreeGrafter"/>
</dbReference>
<evidence type="ECO:0000256" key="4">
    <source>
        <dbReference type="ARBA" id="ARBA00022801"/>
    </source>
</evidence>
<dbReference type="Proteomes" id="UP000305948">
    <property type="component" value="Unassembled WGS sequence"/>
</dbReference>
<name>A0A5C3N3I5_9AGAM</name>
<dbReference type="EMBL" id="ML213510">
    <property type="protein sequence ID" value="TFK51632.1"/>
    <property type="molecule type" value="Genomic_DNA"/>
</dbReference>
<dbReference type="PANTHER" id="PTHR22748">
    <property type="entry name" value="AP ENDONUCLEASE"/>
    <property type="match status" value="1"/>
</dbReference>
<evidence type="ECO:0000313" key="8">
    <source>
        <dbReference type="Proteomes" id="UP000305948"/>
    </source>
</evidence>
<evidence type="ECO:0000256" key="2">
    <source>
        <dbReference type="ARBA" id="ARBA00007092"/>
    </source>
</evidence>
<dbReference type="GO" id="GO:0008081">
    <property type="term" value="F:phosphoric diester hydrolase activity"/>
    <property type="evidence" value="ECO:0007669"/>
    <property type="project" value="TreeGrafter"/>
</dbReference>
<organism evidence="7 8">
    <name type="scientific">Heliocybe sulcata</name>
    <dbReference type="NCBI Taxonomy" id="5364"/>
    <lineage>
        <taxon>Eukaryota</taxon>
        <taxon>Fungi</taxon>
        <taxon>Dikarya</taxon>
        <taxon>Basidiomycota</taxon>
        <taxon>Agaricomycotina</taxon>
        <taxon>Agaricomycetes</taxon>
        <taxon>Gloeophyllales</taxon>
        <taxon>Gloeophyllaceae</taxon>
        <taxon>Heliocybe</taxon>
    </lineage>
</organism>
<dbReference type="GO" id="GO:0008311">
    <property type="term" value="F:double-stranded DNA 3'-5' DNA exonuclease activity"/>
    <property type="evidence" value="ECO:0007669"/>
    <property type="project" value="TreeGrafter"/>
</dbReference>
<dbReference type="GO" id="GO:0046872">
    <property type="term" value="F:metal ion binding"/>
    <property type="evidence" value="ECO:0007669"/>
    <property type="project" value="UniProtKB-KW"/>
</dbReference>
<evidence type="ECO:0000256" key="3">
    <source>
        <dbReference type="ARBA" id="ARBA00022723"/>
    </source>
</evidence>
<dbReference type="InterPro" id="IPR005135">
    <property type="entry name" value="Endo/exonuclease/phosphatase"/>
</dbReference>
<dbReference type="Gene3D" id="3.60.10.10">
    <property type="entry name" value="Endonuclease/exonuclease/phosphatase"/>
    <property type="match status" value="1"/>
</dbReference>
<dbReference type="InterPro" id="IPR004808">
    <property type="entry name" value="AP_endonuc_1"/>
</dbReference>
<dbReference type="GO" id="GO:0006284">
    <property type="term" value="P:base-excision repair"/>
    <property type="evidence" value="ECO:0007669"/>
    <property type="project" value="TreeGrafter"/>
</dbReference>
<keyword evidence="8" id="KW-1185">Reference proteome</keyword>